<comment type="caution">
    <text evidence="2">The sequence shown here is derived from an EMBL/GenBank/DDBJ whole genome shotgun (WGS) entry which is preliminary data.</text>
</comment>
<evidence type="ECO:0000256" key="1">
    <source>
        <dbReference type="SAM" id="MobiDB-lite"/>
    </source>
</evidence>
<feature type="compositionally biased region" description="Basic and acidic residues" evidence="1">
    <location>
        <begin position="20"/>
        <end position="30"/>
    </location>
</feature>
<evidence type="ECO:0000313" key="3">
    <source>
        <dbReference type="Proteomes" id="UP000749559"/>
    </source>
</evidence>
<feature type="compositionally biased region" description="Polar residues" evidence="1">
    <location>
        <begin position="1"/>
        <end position="11"/>
    </location>
</feature>
<feature type="compositionally biased region" description="Polar residues" evidence="1">
    <location>
        <begin position="31"/>
        <end position="43"/>
    </location>
</feature>
<sequence length="159" mass="17850">RLHSKQVNVNQIGLGPLPDQDAKNVQRQDNESQSQNDRNQNVPSQDNENQSQNQNDLNVPSQVDGNVSQDYGNQLDSPIQLEFPSALPSQNQEEYIQLKLPSANNSDSEGDRGSEDGRDKPITDFYTKSNVSSRHHRGLRTDDLSKIAIFTNLPRILAR</sequence>
<organism evidence="2 3">
    <name type="scientific">Owenia fusiformis</name>
    <name type="common">Polychaete worm</name>
    <dbReference type="NCBI Taxonomy" id="6347"/>
    <lineage>
        <taxon>Eukaryota</taxon>
        <taxon>Metazoa</taxon>
        <taxon>Spiralia</taxon>
        <taxon>Lophotrochozoa</taxon>
        <taxon>Annelida</taxon>
        <taxon>Polychaeta</taxon>
        <taxon>Sedentaria</taxon>
        <taxon>Canalipalpata</taxon>
        <taxon>Sabellida</taxon>
        <taxon>Oweniida</taxon>
        <taxon>Oweniidae</taxon>
        <taxon>Owenia</taxon>
    </lineage>
</organism>
<dbReference type="AlphaFoldDB" id="A0A8S4Q9T6"/>
<feature type="compositionally biased region" description="Polar residues" evidence="1">
    <location>
        <begin position="57"/>
        <end position="77"/>
    </location>
</feature>
<protein>
    <submittedName>
        <fullName evidence="2">Uncharacterized protein</fullName>
    </submittedName>
</protein>
<evidence type="ECO:0000313" key="2">
    <source>
        <dbReference type="EMBL" id="CAH1803201.1"/>
    </source>
</evidence>
<feature type="non-terminal residue" evidence="2">
    <location>
        <position position="1"/>
    </location>
</feature>
<accession>A0A8S4Q9T6</accession>
<gene>
    <name evidence="2" type="ORF">OFUS_LOCUS26812</name>
</gene>
<keyword evidence="3" id="KW-1185">Reference proteome</keyword>
<feature type="compositionally biased region" description="Basic and acidic residues" evidence="1">
    <location>
        <begin position="109"/>
        <end position="122"/>
    </location>
</feature>
<feature type="compositionally biased region" description="Low complexity" evidence="1">
    <location>
        <begin position="44"/>
        <end position="56"/>
    </location>
</feature>
<dbReference type="Proteomes" id="UP000749559">
    <property type="component" value="Unassembled WGS sequence"/>
</dbReference>
<dbReference type="EMBL" id="CAIIXF020000309">
    <property type="protein sequence ID" value="CAH1803201.1"/>
    <property type="molecule type" value="Genomic_DNA"/>
</dbReference>
<proteinExistence type="predicted"/>
<feature type="region of interest" description="Disordered" evidence="1">
    <location>
        <begin position="1"/>
        <end position="125"/>
    </location>
</feature>
<reference evidence="2" key="1">
    <citation type="submission" date="2022-03" db="EMBL/GenBank/DDBJ databases">
        <authorList>
            <person name="Martin C."/>
        </authorList>
    </citation>
    <scope>NUCLEOTIDE SEQUENCE</scope>
</reference>
<name>A0A8S4Q9T6_OWEFU</name>